<keyword evidence="2" id="KW-0472">Membrane</keyword>
<name>A0AAN7U1T6_9MYCE</name>
<comment type="caution">
    <text evidence="3">The sequence shown here is derived from an EMBL/GenBank/DDBJ whole genome shotgun (WGS) entry which is preliminary data.</text>
</comment>
<evidence type="ECO:0000313" key="3">
    <source>
        <dbReference type="EMBL" id="KAK5584159.1"/>
    </source>
</evidence>
<evidence type="ECO:0000256" key="2">
    <source>
        <dbReference type="SAM" id="Phobius"/>
    </source>
</evidence>
<dbReference type="EMBL" id="JAVFKY010000001">
    <property type="protein sequence ID" value="KAK5584159.1"/>
    <property type="molecule type" value="Genomic_DNA"/>
</dbReference>
<dbReference type="Proteomes" id="UP001344447">
    <property type="component" value="Unassembled WGS sequence"/>
</dbReference>
<dbReference type="AlphaFoldDB" id="A0AAN7U1T6"/>
<sequence>MIFKIKKIKNVHMYDVATILILVIVIIKLIKSEDSNIVLNNNYNSSNEPLNKTKDNRFEVNSTKISFLLNFLTSTSTSNKNVQKKYNSSNNNNNNNNNNSAYKNNKNYIMVGELNKITKPKPSDIQRDIIQNNTIEKTIDIKEKRLGGFKRRVLKIPLAFIQMIAISIALICLLIP</sequence>
<accession>A0AAN7U1T6</accession>
<proteinExistence type="predicted"/>
<keyword evidence="4" id="KW-1185">Reference proteome</keyword>
<protein>
    <submittedName>
        <fullName evidence="3">Uncharacterized protein</fullName>
    </submittedName>
</protein>
<keyword evidence="2" id="KW-0812">Transmembrane</keyword>
<organism evidence="3 4">
    <name type="scientific">Dictyostelium firmibasis</name>
    <dbReference type="NCBI Taxonomy" id="79012"/>
    <lineage>
        <taxon>Eukaryota</taxon>
        <taxon>Amoebozoa</taxon>
        <taxon>Evosea</taxon>
        <taxon>Eumycetozoa</taxon>
        <taxon>Dictyostelia</taxon>
        <taxon>Dictyosteliales</taxon>
        <taxon>Dictyosteliaceae</taxon>
        <taxon>Dictyostelium</taxon>
    </lineage>
</organism>
<evidence type="ECO:0000313" key="4">
    <source>
        <dbReference type="Proteomes" id="UP001344447"/>
    </source>
</evidence>
<feature type="region of interest" description="Disordered" evidence="1">
    <location>
        <begin position="80"/>
        <end position="102"/>
    </location>
</feature>
<reference evidence="3 4" key="1">
    <citation type="submission" date="2023-11" db="EMBL/GenBank/DDBJ databases">
        <title>Dfirmibasis_genome.</title>
        <authorList>
            <person name="Edelbroek B."/>
            <person name="Kjellin J."/>
            <person name="Jerlstrom-Hultqvist J."/>
            <person name="Soderbom F."/>
        </authorList>
    </citation>
    <scope>NUCLEOTIDE SEQUENCE [LARGE SCALE GENOMIC DNA]</scope>
    <source>
        <strain evidence="3 4">TNS-C-14</strain>
    </source>
</reference>
<gene>
    <name evidence="3" type="ORF">RB653_005766</name>
</gene>
<evidence type="ECO:0000256" key="1">
    <source>
        <dbReference type="SAM" id="MobiDB-lite"/>
    </source>
</evidence>
<keyword evidence="2" id="KW-1133">Transmembrane helix</keyword>
<feature type="transmembrane region" description="Helical" evidence="2">
    <location>
        <begin position="156"/>
        <end position="175"/>
    </location>
</feature>